<dbReference type="Pfam" id="PF00650">
    <property type="entry name" value="CRAL_TRIO"/>
    <property type="match status" value="1"/>
</dbReference>
<dbReference type="Proteomes" id="UP000327044">
    <property type="component" value="Unassembled WGS sequence"/>
</dbReference>
<name>A0A5N4A267_PHOPY</name>
<keyword evidence="3" id="KW-1185">Reference proteome</keyword>
<dbReference type="PANTHER" id="PTHR10174">
    <property type="entry name" value="ALPHA-TOCOPHEROL TRANSFER PROTEIN-RELATED"/>
    <property type="match status" value="1"/>
</dbReference>
<sequence length="273" mass="31912">MSEIKFGFSAPEIIEAGHVSDDDLHLLKRWQRETDLPQLTDEQLVLFLIAAGSSVELCKATIDAHFRIKTKNPVLFKDRNVQNGDLRKIASVMHFAVMPERYGGSTLFFSGLNDRNYRNLDFACFLRMNCLIAEAILQDNNPQDVIYTFDCRGTTFMHAWKINMHLLKVYLDYIQQGLPCQVKNVHFLHSNRVMHVTYNIIKPWFGQGILSKIVLHSSEESTNGFYEWIPRRYLPKEFGGDLKSIRVYHDRTIKKLEDLQFYFDAEQELWLQN</sequence>
<dbReference type="InParanoid" id="A0A5N4A267"/>
<proteinExistence type="predicted"/>
<dbReference type="PROSITE" id="PS50191">
    <property type="entry name" value="CRAL_TRIO"/>
    <property type="match status" value="1"/>
</dbReference>
<evidence type="ECO:0000313" key="2">
    <source>
        <dbReference type="EMBL" id="KAB0791391.1"/>
    </source>
</evidence>
<dbReference type="AlphaFoldDB" id="A0A5N4A267"/>
<dbReference type="GO" id="GO:1902936">
    <property type="term" value="F:phosphatidylinositol bisphosphate binding"/>
    <property type="evidence" value="ECO:0007669"/>
    <property type="project" value="TreeGrafter"/>
</dbReference>
<dbReference type="InterPro" id="IPR036273">
    <property type="entry name" value="CRAL/TRIO_N_dom_sf"/>
</dbReference>
<dbReference type="OrthoDB" id="1434354at2759"/>
<dbReference type="SUPFAM" id="SSF46938">
    <property type="entry name" value="CRAL/TRIO N-terminal domain"/>
    <property type="match status" value="1"/>
</dbReference>
<dbReference type="SUPFAM" id="SSF52087">
    <property type="entry name" value="CRAL/TRIO domain"/>
    <property type="match status" value="1"/>
</dbReference>
<accession>A0A5N4A267</accession>
<feature type="domain" description="CRAL-TRIO" evidence="1">
    <location>
        <begin position="125"/>
        <end position="246"/>
    </location>
</feature>
<dbReference type="InterPro" id="IPR036865">
    <property type="entry name" value="CRAL-TRIO_dom_sf"/>
</dbReference>
<protein>
    <recommendedName>
        <fullName evidence="1">CRAL-TRIO domain-containing protein</fullName>
    </recommendedName>
</protein>
<evidence type="ECO:0000313" key="3">
    <source>
        <dbReference type="Proteomes" id="UP000327044"/>
    </source>
</evidence>
<dbReference type="CDD" id="cd00170">
    <property type="entry name" value="SEC14"/>
    <property type="match status" value="1"/>
</dbReference>
<dbReference type="EMBL" id="VVIM01000011">
    <property type="protein sequence ID" value="KAB0791391.1"/>
    <property type="molecule type" value="Genomic_DNA"/>
</dbReference>
<dbReference type="Gene3D" id="3.40.525.10">
    <property type="entry name" value="CRAL-TRIO lipid binding domain"/>
    <property type="match status" value="1"/>
</dbReference>
<reference evidence="2 3" key="1">
    <citation type="journal article" date="2018" name="Elife">
        <title>Firefly genomes illuminate parallel origins of bioluminescence in beetles.</title>
        <authorList>
            <person name="Fallon T.R."/>
            <person name="Lower S.E."/>
            <person name="Chang C.H."/>
            <person name="Bessho-Uehara M."/>
            <person name="Martin G.J."/>
            <person name="Bewick A.J."/>
            <person name="Behringer M."/>
            <person name="Debat H.J."/>
            <person name="Wong I."/>
            <person name="Day J.C."/>
            <person name="Suvorov A."/>
            <person name="Silva C.J."/>
            <person name="Stanger-Hall K.F."/>
            <person name="Hall D.W."/>
            <person name="Schmitz R.J."/>
            <person name="Nelson D.R."/>
            <person name="Lewis S.M."/>
            <person name="Shigenobu S."/>
            <person name="Bybee S.M."/>
            <person name="Larracuente A.M."/>
            <person name="Oba Y."/>
            <person name="Weng J.K."/>
        </authorList>
    </citation>
    <scope>NUCLEOTIDE SEQUENCE [LARGE SCALE GENOMIC DNA]</scope>
    <source>
        <strain evidence="2">1611_PpyrPB1</strain>
        <tissue evidence="2">Whole body</tissue>
    </source>
</reference>
<dbReference type="GO" id="GO:0016020">
    <property type="term" value="C:membrane"/>
    <property type="evidence" value="ECO:0007669"/>
    <property type="project" value="TreeGrafter"/>
</dbReference>
<organism evidence="2 3">
    <name type="scientific">Photinus pyralis</name>
    <name type="common">Common eastern firefly</name>
    <name type="synonym">Lampyris pyralis</name>
    <dbReference type="NCBI Taxonomy" id="7054"/>
    <lineage>
        <taxon>Eukaryota</taxon>
        <taxon>Metazoa</taxon>
        <taxon>Ecdysozoa</taxon>
        <taxon>Arthropoda</taxon>
        <taxon>Hexapoda</taxon>
        <taxon>Insecta</taxon>
        <taxon>Pterygota</taxon>
        <taxon>Neoptera</taxon>
        <taxon>Endopterygota</taxon>
        <taxon>Coleoptera</taxon>
        <taxon>Polyphaga</taxon>
        <taxon>Elateriformia</taxon>
        <taxon>Elateroidea</taxon>
        <taxon>Lampyridae</taxon>
        <taxon>Lampyrinae</taxon>
        <taxon>Photinus</taxon>
    </lineage>
</organism>
<dbReference type="InterPro" id="IPR001251">
    <property type="entry name" value="CRAL-TRIO_dom"/>
</dbReference>
<evidence type="ECO:0000259" key="1">
    <source>
        <dbReference type="PROSITE" id="PS50191"/>
    </source>
</evidence>
<dbReference type="PANTHER" id="PTHR10174:SF213">
    <property type="entry name" value="CRAL-TRIO DOMAIN-CONTAINING PROTEIN"/>
    <property type="match status" value="1"/>
</dbReference>
<comment type="caution">
    <text evidence="2">The sequence shown here is derived from an EMBL/GenBank/DDBJ whole genome shotgun (WGS) entry which is preliminary data.</text>
</comment>
<gene>
    <name evidence="2" type="ORF">PPYR_03191</name>
</gene>
<dbReference type="SMART" id="SM00516">
    <property type="entry name" value="SEC14"/>
    <property type="match status" value="1"/>
</dbReference>